<dbReference type="Proteomes" id="UP001059934">
    <property type="component" value="Chromosome"/>
</dbReference>
<dbReference type="EMBL" id="CP103416">
    <property type="protein sequence ID" value="UVW35323.1"/>
    <property type="molecule type" value="Genomic_DNA"/>
</dbReference>
<keyword evidence="5" id="KW-1185">Reference proteome</keyword>
<name>A0ABY5TSP5_9GAMM</name>
<feature type="domain" description="M23ase beta-sheet core" evidence="3">
    <location>
        <begin position="283"/>
        <end position="376"/>
    </location>
</feature>
<accession>A0ABY5TSP5</accession>
<dbReference type="CDD" id="cd12797">
    <property type="entry name" value="M23_peptidase"/>
    <property type="match status" value="1"/>
</dbReference>
<keyword evidence="2" id="KW-0732">Signal</keyword>
<dbReference type="InterPro" id="IPR011055">
    <property type="entry name" value="Dup_hybrid_motif"/>
</dbReference>
<evidence type="ECO:0000313" key="4">
    <source>
        <dbReference type="EMBL" id="UVW35323.1"/>
    </source>
</evidence>
<feature type="signal peptide" evidence="2">
    <location>
        <begin position="1"/>
        <end position="25"/>
    </location>
</feature>
<feature type="chain" id="PRO_5045346714" evidence="2">
    <location>
        <begin position="26"/>
        <end position="383"/>
    </location>
</feature>
<protein>
    <submittedName>
        <fullName evidence="4">Peptidoglycan DD-metalloendopeptidase family protein</fullName>
    </submittedName>
</protein>
<gene>
    <name evidence="4" type="ORF">NYF23_01640</name>
</gene>
<feature type="coiled-coil region" evidence="1">
    <location>
        <begin position="170"/>
        <end position="239"/>
    </location>
</feature>
<proteinExistence type="predicted"/>
<dbReference type="Gene3D" id="6.10.250.3150">
    <property type="match status" value="1"/>
</dbReference>
<evidence type="ECO:0000256" key="1">
    <source>
        <dbReference type="SAM" id="Coils"/>
    </source>
</evidence>
<dbReference type="SUPFAM" id="SSF51261">
    <property type="entry name" value="Duplicated hybrid motif"/>
    <property type="match status" value="1"/>
</dbReference>
<dbReference type="Gene3D" id="2.70.70.10">
    <property type="entry name" value="Glucose Permease (Domain IIA)"/>
    <property type="match status" value="1"/>
</dbReference>
<keyword evidence="1" id="KW-0175">Coiled coil</keyword>
<dbReference type="PANTHER" id="PTHR21666:SF270">
    <property type="entry name" value="MUREIN HYDROLASE ACTIVATOR ENVC"/>
    <property type="match status" value="1"/>
</dbReference>
<dbReference type="Pfam" id="PF01551">
    <property type="entry name" value="Peptidase_M23"/>
    <property type="match status" value="1"/>
</dbReference>
<dbReference type="InterPro" id="IPR016047">
    <property type="entry name" value="M23ase_b-sheet_dom"/>
</dbReference>
<dbReference type="PANTHER" id="PTHR21666">
    <property type="entry name" value="PEPTIDASE-RELATED"/>
    <property type="match status" value="1"/>
</dbReference>
<reference evidence="4" key="1">
    <citation type="submission" date="2022-08" db="EMBL/GenBank/DDBJ databases">
        <title>Catabolic pathway analysis in culturable SAR92 clade bacteria reveals their overlooked roles in DMSP degradation in coastal seas.</title>
        <authorList>
            <person name="He X."/>
            <person name="Zhang X."/>
            <person name="Zhang Y."/>
        </authorList>
    </citation>
    <scope>NUCLEOTIDE SEQUENCE</scope>
    <source>
        <strain evidence="4">H455</strain>
    </source>
</reference>
<evidence type="ECO:0000313" key="5">
    <source>
        <dbReference type="Proteomes" id="UP001059934"/>
    </source>
</evidence>
<evidence type="ECO:0000259" key="3">
    <source>
        <dbReference type="Pfam" id="PF01551"/>
    </source>
</evidence>
<evidence type="ECO:0000256" key="2">
    <source>
        <dbReference type="SAM" id="SignalP"/>
    </source>
</evidence>
<organism evidence="4 5">
    <name type="scientific">SAR92 clade bacterium H455</name>
    <dbReference type="NCBI Taxonomy" id="2974818"/>
    <lineage>
        <taxon>Bacteria</taxon>
        <taxon>Pseudomonadati</taxon>
        <taxon>Pseudomonadota</taxon>
        <taxon>Gammaproteobacteria</taxon>
        <taxon>Cellvibrionales</taxon>
        <taxon>Porticoccaceae</taxon>
        <taxon>SAR92 clade</taxon>
    </lineage>
</organism>
<feature type="coiled-coil region" evidence="1">
    <location>
        <begin position="26"/>
        <end position="60"/>
    </location>
</feature>
<dbReference type="InterPro" id="IPR050570">
    <property type="entry name" value="Cell_wall_metabolism_enzyme"/>
</dbReference>
<sequence>MKLPSAIISAALSCALYLLPLQAIAAEDEKAKLAELKNAISSLEKQLNKRDKDKSKLTAELKKNEIAASTSSKKIRLLNSKIESRNAKLADLGKQQTELKAGIQKQHAAVSEQLAAAYKMGAQEPIKLLLNQEDPQQLARLLKYYNYVVDARNEKIAQYMGDVEQLSIVRNQVSEERRLLNSAKVQLEKDRQELLANNKRRQSTLKQLNASLQSDKSKLDKLLKQRTALEELLKDVRSVVKKMPLKTPPGGQSFVSQKGQLRWPLKGKVAHSFGSKRSGSLRWDGWLIDAKIGEPVTAVHDGQVIFSNYMRGFGLLIILNHGDGYMSLYAHNEELLKDTGDWVLSNETISRAGDTGGLNKPALYFEIRKKGQPADPKIWLGKR</sequence>